<dbReference type="GO" id="GO:0019104">
    <property type="term" value="F:DNA N-glycosylase activity"/>
    <property type="evidence" value="ECO:0007669"/>
    <property type="project" value="InterPro"/>
</dbReference>
<evidence type="ECO:0000313" key="3">
    <source>
        <dbReference type="Proteomes" id="UP000029964"/>
    </source>
</evidence>
<dbReference type="Gene3D" id="3.20.190.10">
    <property type="entry name" value="MutM-like, N-terminal"/>
    <property type="match status" value="1"/>
</dbReference>
<organism evidence="2 3">
    <name type="scientific">Hapsidospora chrysogenum (strain ATCC 11550 / CBS 779.69 / DSM 880 / IAM 14645 / JCM 23072 / IMI 49137)</name>
    <name type="common">Acremonium chrysogenum</name>
    <dbReference type="NCBI Taxonomy" id="857340"/>
    <lineage>
        <taxon>Eukaryota</taxon>
        <taxon>Fungi</taxon>
        <taxon>Dikarya</taxon>
        <taxon>Ascomycota</taxon>
        <taxon>Pezizomycotina</taxon>
        <taxon>Sordariomycetes</taxon>
        <taxon>Hypocreomycetidae</taxon>
        <taxon>Hypocreales</taxon>
        <taxon>Bionectriaceae</taxon>
        <taxon>Hapsidospora</taxon>
    </lineage>
</organism>
<dbReference type="Pfam" id="PF01149">
    <property type="entry name" value="Fapy_DNA_glyco"/>
    <property type="match status" value="1"/>
</dbReference>
<keyword evidence="3" id="KW-1185">Reference proteome</keyword>
<dbReference type="OrthoDB" id="444592at2759"/>
<reference evidence="3" key="1">
    <citation type="journal article" date="2014" name="Genome Announc.">
        <title>Genome sequence and annotation of Acremonium chrysogenum, producer of the beta-lactam antibiotic cephalosporin C.</title>
        <authorList>
            <person name="Terfehr D."/>
            <person name="Dahlmann T.A."/>
            <person name="Specht T."/>
            <person name="Zadra I."/>
            <person name="Kuernsteiner H."/>
            <person name="Kueck U."/>
        </authorList>
    </citation>
    <scope>NUCLEOTIDE SEQUENCE [LARGE SCALE GENOMIC DNA]</scope>
    <source>
        <strain evidence="3">ATCC 11550 / CBS 779.69 / DSM 880 / IAM 14645 / JCM 23072 / IMI 49137</strain>
    </source>
</reference>
<dbReference type="InterPro" id="IPR012319">
    <property type="entry name" value="FPG_cat"/>
</dbReference>
<feature type="domain" description="Formamidopyrimidine-DNA glycosylase catalytic" evidence="1">
    <location>
        <begin position="1"/>
        <end position="56"/>
    </location>
</feature>
<protein>
    <recommendedName>
        <fullName evidence="1">Formamidopyrimidine-DNA glycosylase catalytic domain-containing protein</fullName>
    </recommendedName>
</protein>
<accession>A0A086SVK9</accession>
<sequence length="65" mass="6741">MPEIAEVARVVHFLRLKLVGKRIASATAVDDNNVFGKVGTTGPDVEKALKGKKVGGLPALVTSAV</sequence>
<gene>
    <name evidence="2" type="ORF">ACRE_081510</name>
</gene>
<name>A0A086SVK9_HAPC1</name>
<evidence type="ECO:0000259" key="1">
    <source>
        <dbReference type="Pfam" id="PF01149"/>
    </source>
</evidence>
<evidence type="ECO:0000313" key="2">
    <source>
        <dbReference type="EMBL" id="KFH41141.1"/>
    </source>
</evidence>
<proteinExistence type="predicted"/>
<dbReference type="Proteomes" id="UP000029964">
    <property type="component" value="Unassembled WGS sequence"/>
</dbReference>
<dbReference type="HOGENOM" id="CLU_2849131_0_0_1"/>
<dbReference type="GO" id="GO:0003906">
    <property type="term" value="F:DNA-(apurinic or apyrimidinic site) endonuclease activity"/>
    <property type="evidence" value="ECO:0007669"/>
    <property type="project" value="InterPro"/>
</dbReference>
<dbReference type="AlphaFoldDB" id="A0A086SVK9"/>
<dbReference type="InterPro" id="IPR035937">
    <property type="entry name" value="FPG_N"/>
</dbReference>
<comment type="caution">
    <text evidence="2">The sequence shown here is derived from an EMBL/GenBank/DDBJ whole genome shotgun (WGS) entry which is preliminary data.</text>
</comment>
<dbReference type="SUPFAM" id="SSF81624">
    <property type="entry name" value="N-terminal domain of MutM-like DNA repair proteins"/>
    <property type="match status" value="1"/>
</dbReference>
<dbReference type="EMBL" id="JPKY01000144">
    <property type="protein sequence ID" value="KFH41141.1"/>
    <property type="molecule type" value="Genomic_DNA"/>
</dbReference>
<dbReference type="GO" id="GO:0006284">
    <property type="term" value="P:base-excision repair"/>
    <property type="evidence" value="ECO:0007669"/>
    <property type="project" value="InterPro"/>
</dbReference>
<dbReference type="STRING" id="857340.A0A086SVK9"/>
<dbReference type="GO" id="GO:0008270">
    <property type="term" value="F:zinc ion binding"/>
    <property type="evidence" value="ECO:0007669"/>
    <property type="project" value="InterPro"/>
</dbReference>